<name>A0A8X6NLK4_NEPPI</name>
<gene>
    <name evidence="1" type="ORF">NPIL_594021</name>
</gene>
<keyword evidence="2" id="KW-1185">Reference proteome</keyword>
<dbReference type="Proteomes" id="UP000887013">
    <property type="component" value="Unassembled WGS sequence"/>
</dbReference>
<reference evidence="1" key="1">
    <citation type="submission" date="2020-08" db="EMBL/GenBank/DDBJ databases">
        <title>Multicomponent nature underlies the extraordinary mechanical properties of spider dragline silk.</title>
        <authorList>
            <person name="Kono N."/>
            <person name="Nakamura H."/>
            <person name="Mori M."/>
            <person name="Yoshida Y."/>
            <person name="Ohtoshi R."/>
            <person name="Malay A.D."/>
            <person name="Moran D.A.P."/>
            <person name="Tomita M."/>
            <person name="Numata K."/>
            <person name="Arakawa K."/>
        </authorList>
    </citation>
    <scope>NUCLEOTIDE SEQUENCE</scope>
</reference>
<evidence type="ECO:0000313" key="1">
    <source>
        <dbReference type="EMBL" id="GFT19343.1"/>
    </source>
</evidence>
<comment type="caution">
    <text evidence="1">The sequence shown here is derived from an EMBL/GenBank/DDBJ whole genome shotgun (WGS) entry which is preliminary data.</text>
</comment>
<organism evidence="1 2">
    <name type="scientific">Nephila pilipes</name>
    <name type="common">Giant wood spider</name>
    <name type="synonym">Nephila maculata</name>
    <dbReference type="NCBI Taxonomy" id="299642"/>
    <lineage>
        <taxon>Eukaryota</taxon>
        <taxon>Metazoa</taxon>
        <taxon>Ecdysozoa</taxon>
        <taxon>Arthropoda</taxon>
        <taxon>Chelicerata</taxon>
        <taxon>Arachnida</taxon>
        <taxon>Araneae</taxon>
        <taxon>Araneomorphae</taxon>
        <taxon>Entelegynae</taxon>
        <taxon>Araneoidea</taxon>
        <taxon>Nephilidae</taxon>
        <taxon>Nephila</taxon>
    </lineage>
</organism>
<dbReference type="EMBL" id="BMAW01010561">
    <property type="protein sequence ID" value="GFT19343.1"/>
    <property type="molecule type" value="Genomic_DNA"/>
</dbReference>
<evidence type="ECO:0000313" key="2">
    <source>
        <dbReference type="Proteomes" id="UP000887013"/>
    </source>
</evidence>
<accession>A0A8X6NLK4</accession>
<proteinExistence type="predicted"/>
<protein>
    <submittedName>
        <fullName evidence="1">Uncharacterized protein</fullName>
    </submittedName>
</protein>
<dbReference type="AlphaFoldDB" id="A0A8X6NLK4"/>
<sequence length="85" mass="10010">MEHQPYFIYEEIDVIRKDTIIKNAYLILSFVQAEERVIDFNTSSVPMPCETTKQETSIMQSTSIPLDHHTRDVTIMHFDFWGRSS</sequence>